<dbReference type="EMBL" id="BPLQ01013022">
    <property type="protein sequence ID" value="GIY69168.1"/>
    <property type="molecule type" value="Genomic_DNA"/>
</dbReference>
<accession>A0AAV4VI21</accession>
<sequence length="88" mass="9386">MTGKVSCTPWSQKRQTWSTLFYSSGSAEVVGKGIERGALVAGHKRLRSPDDGGSELQHLVPVTTNLVYSTLLSMECGSSAEVVGKVDD</sequence>
<protein>
    <submittedName>
        <fullName evidence="1">Uncharacterized protein</fullName>
    </submittedName>
</protein>
<organism evidence="1 2">
    <name type="scientific">Caerostris darwini</name>
    <dbReference type="NCBI Taxonomy" id="1538125"/>
    <lineage>
        <taxon>Eukaryota</taxon>
        <taxon>Metazoa</taxon>
        <taxon>Ecdysozoa</taxon>
        <taxon>Arthropoda</taxon>
        <taxon>Chelicerata</taxon>
        <taxon>Arachnida</taxon>
        <taxon>Araneae</taxon>
        <taxon>Araneomorphae</taxon>
        <taxon>Entelegynae</taxon>
        <taxon>Araneoidea</taxon>
        <taxon>Araneidae</taxon>
        <taxon>Caerostris</taxon>
    </lineage>
</organism>
<comment type="caution">
    <text evidence="1">The sequence shown here is derived from an EMBL/GenBank/DDBJ whole genome shotgun (WGS) entry which is preliminary data.</text>
</comment>
<gene>
    <name evidence="1" type="ORF">CDAR_370631</name>
</gene>
<name>A0AAV4VI21_9ARAC</name>
<dbReference type="Proteomes" id="UP001054837">
    <property type="component" value="Unassembled WGS sequence"/>
</dbReference>
<dbReference type="AlphaFoldDB" id="A0AAV4VI21"/>
<proteinExistence type="predicted"/>
<evidence type="ECO:0000313" key="1">
    <source>
        <dbReference type="EMBL" id="GIY69168.1"/>
    </source>
</evidence>
<evidence type="ECO:0000313" key="2">
    <source>
        <dbReference type="Proteomes" id="UP001054837"/>
    </source>
</evidence>
<keyword evidence="2" id="KW-1185">Reference proteome</keyword>
<reference evidence="1 2" key="1">
    <citation type="submission" date="2021-06" db="EMBL/GenBank/DDBJ databases">
        <title>Caerostris darwini draft genome.</title>
        <authorList>
            <person name="Kono N."/>
            <person name="Arakawa K."/>
        </authorList>
    </citation>
    <scope>NUCLEOTIDE SEQUENCE [LARGE SCALE GENOMIC DNA]</scope>
</reference>